<evidence type="ECO:0000313" key="2">
    <source>
        <dbReference type="Proteomes" id="UP000176216"/>
    </source>
</evidence>
<dbReference type="Proteomes" id="UP000176216">
    <property type="component" value="Unassembled WGS sequence"/>
</dbReference>
<dbReference type="EMBL" id="MHMJ01000027">
    <property type="protein sequence ID" value="OGZ25348.1"/>
    <property type="molecule type" value="Genomic_DNA"/>
</dbReference>
<evidence type="ECO:0008006" key="3">
    <source>
        <dbReference type="Google" id="ProtNLM"/>
    </source>
</evidence>
<evidence type="ECO:0000313" key="1">
    <source>
        <dbReference type="EMBL" id="OGZ25348.1"/>
    </source>
</evidence>
<name>A0A1G2EJD7_9BACT</name>
<sequence>MLTKQEADNLMKIKGNVRGAVFYTHAVYIHYREGEKGIKTVEGKMGELGYPVKFGEIQHLGWYPESLSALTIIVAKEVFNWTEKDLFNMGNSAPKYSFIVRLLMKYFLSPRRTFAECPEYWQKHFDFGSLEPREFNEKERYVILRINGYKFHPFLCVYHAGYMLRIGQYVLSSKKIAIKEIKCMFGGDPYHEYMIRWE</sequence>
<proteinExistence type="predicted"/>
<organism evidence="1 2">
    <name type="scientific">Candidatus Nealsonbacteria bacterium RIFCSPLOWO2_02_39_8</name>
    <dbReference type="NCBI Taxonomy" id="1801674"/>
    <lineage>
        <taxon>Bacteria</taxon>
        <taxon>Candidatus Nealsoniibacteriota</taxon>
    </lineage>
</organism>
<gene>
    <name evidence="1" type="ORF">A2W71_01555</name>
</gene>
<dbReference type="AlphaFoldDB" id="A0A1G2EJD7"/>
<accession>A0A1G2EJD7</accession>
<comment type="caution">
    <text evidence="1">The sequence shown here is derived from an EMBL/GenBank/DDBJ whole genome shotgun (WGS) entry which is preliminary data.</text>
</comment>
<protein>
    <recommendedName>
        <fullName evidence="3">4-vinyl reductase 4VR domain-containing protein</fullName>
    </recommendedName>
</protein>
<reference evidence="1 2" key="1">
    <citation type="journal article" date="2016" name="Nat. Commun.">
        <title>Thousands of microbial genomes shed light on interconnected biogeochemical processes in an aquifer system.</title>
        <authorList>
            <person name="Anantharaman K."/>
            <person name="Brown C.T."/>
            <person name="Hug L.A."/>
            <person name="Sharon I."/>
            <person name="Castelle C.J."/>
            <person name="Probst A.J."/>
            <person name="Thomas B.C."/>
            <person name="Singh A."/>
            <person name="Wilkins M.J."/>
            <person name="Karaoz U."/>
            <person name="Brodie E.L."/>
            <person name="Williams K.H."/>
            <person name="Hubbard S.S."/>
            <person name="Banfield J.F."/>
        </authorList>
    </citation>
    <scope>NUCLEOTIDE SEQUENCE [LARGE SCALE GENOMIC DNA]</scope>
</reference>